<gene>
    <name evidence="2" type="ORF">CRD60_00950</name>
</gene>
<dbReference type="Proteomes" id="UP000252530">
    <property type="component" value="Unassembled WGS sequence"/>
</dbReference>
<dbReference type="EMBL" id="PDCG01000001">
    <property type="protein sequence ID" value="RBP98464.1"/>
    <property type="molecule type" value="Genomic_DNA"/>
</dbReference>
<feature type="region of interest" description="Disordered" evidence="1">
    <location>
        <begin position="73"/>
        <end position="103"/>
    </location>
</feature>
<evidence type="ECO:0000313" key="3">
    <source>
        <dbReference type="Proteomes" id="UP000252530"/>
    </source>
</evidence>
<dbReference type="RefSeq" id="WP_113859438.1">
    <property type="nucleotide sequence ID" value="NZ_PDCG01000001.1"/>
</dbReference>
<dbReference type="AlphaFoldDB" id="A0A366K9U1"/>
<comment type="caution">
    <text evidence="2">The sequence shown here is derived from an EMBL/GenBank/DDBJ whole genome shotgun (WGS) entry which is preliminary data.</text>
</comment>
<reference evidence="2 3" key="1">
    <citation type="submission" date="2017-10" db="EMBL/GenBank/DDBJ databases">
        <title>Bifidobacterium xylocopum sp. nov. and Bifidobacterium aemilianum sp. nov., from the carpenter bee (Xylocopa violacea) digestive tract.</title>
        <authorList>
            <person name="Alberoni D."/>
            <person name="Baffoni L."/>
            <person name="Di Gioia D."/>
            <person name="Gaggia F."/>
            <person name="Biavati B."/>
        </authorList>
    </citation>
    <scope>NUCLEOTIDE SEQUENCE [LARGE SCALE GENOMIC DNA]</scope>
    <source>
        <strain evidence="2 3">XV10</strain>
    </source>
</reference>
<feature type="region of interest" description="Disordered" evidence="1">
    <location>
        <begin position="158"/>
        <end position="203"/>
    </location>
</feature>
<organism evidence="2 3">
    <name type="scientific">Bifidobacterium aemilianum</name>
    <dbReference type="NCBI Taxonomy" id="2493120"/>
    <lineage>
        <taxon>Bacteria</taxon>
        <taxon>Bacillati</taxon>
        <taxon>Actinomycetota</taxon>
        <taxon>Actinomycetes</taxon>
        <taxon>Bifidobacteriales</taxon>
        <taxon>Bifidobacteriaceae</taxon>
        <taxon>Bifidobacterium</taxon>
    </lineage>
</organism>
<dbReference type="OrthoDB" id="5150299at2"/>
<protein>
    <recommendedName>
        <fullName evidence="4">Helicase</fullName>
    </recommendedName>
</protein>
<evidence type="ECO:0000313" key="2">
    <source>
        <dbReference type="EMBL" id="RBP98464.1"/>
    </source>
</evidence>
<feature type="compositionally biased region" description="Basic and acidic residues" evidence="1">
    <location>
        <begin position="39"/>
        <end position="59"/>
    </location>
</feature>
<proteinExistence type="predicted"/>
<keyword evidence="3" id="KW-1185">Reference proteome</keyword>
<evidence type="ECO:0008006" key="4">
    <source>
        <dbReference type="Google" id="ProtNLM"/>
    </source>
</evidence>
<name>A0A366K9U1_9BIFI</name>
<feature type="region of interest" description="Disordered" evidence="1">
    <location>
        <begin position="1"/>
        <end position="59"/>
    </location>
</feature>
<sequence length="222" mass="24610">MNNHLTHTGIRPWIRTIVREGTETDGSGEQPQSTPPKQDGTEAKEEPHGTAEAKETDLQEQLDKIKAEARKWENRAKENKKAAEELAKLKESQLTEQEKAAKHTKELEAKVAQYETEKQQGEWRAQVSKDTGVPAELLRGSTLEEIQAHADSLKQYLPNHDNDQEAETGPFAGYAPSVGITPGKHGSVPLSEQIAQAEKNNDRETAMVLKAMQLGQASTNKR</sequence>
<evidence type="ECO:0000256" key="1">
    <source>
        <dbReference type="SAM" id="MobiDB-lite"/>
    </source>
</evidence>
<feature type="compositionally biased region" description="Polar residues" evidence="1">
    <location>
        <begin position="24"/>
        <end position="36"/>
    </location>
</feature>
<accession>A0A366K9U1</accession>